<evidence type="ECO:0000313" key="5">
    <source>
        <dbReference type="Proteomes" id="UP000275012"/>
    </source>
</evidence>
<name>A0A3M2HI78_9GAMM</name>
<dbReference type="AlphaFoldDB" id="A0A3M2HI78"/>
<dbReference type="EMBL" id="RFLY01000021">
    <property type="protein sequence ID" value="RMH88095.1"/>
    <property type="molecule type" value="Genomic_DNA"/>
</dbReference>
<evidence type="ECO:0000259" key="3">
    <source>
        <dbReference type="PROSITE" id="PS50222"/>
    </source>
</evidence>
<dbReference type="InterPro" id="IPR011992">
    <property type="entry name" value="EF-hand-dom_pair"/>
</dbReference>
<dbReference type="Proteomes" id="UP000275012">
    <property type="component" value="Unassembled WGS sequence"/>
</dbReference>
<dbReference type="Pfam" id="PF13202">
    <property type="entry name" value="EF-hand_5"/>
    <property type="match status" value="3"/>
</dbReference>
<sequence>MKPPARQHAGWLLPPLSLLLALPAAQARPPQAAADYLQRMDADGDGRVSLAEYLDWMRYAFDAMDRNRDGVLSSDELPGGRGKPVTRAGHRQSLEAAFRRQDIDRDGFLSARELAVPPR</sequence>
<dbReference type="InterPro" id="IPR018247">
    <property type="entry name" value="EF_Hand_1_Ca_BS"/>
</dbReference>
<gene>
    <name evidence="4" type="ORF">EBB59_12030</name>
</gene>
<comment type="caution">
    <text evidence="4">The sequence shown here is derived from an EMBL/GenBank/DDBJ whole genome shotgun (WGS) entry which is preliminary data.</text>
</comment>
<dbReference type="SUPFAM" id="SSF47473">
    <property type="entry name" value="EF-hand"/>
    <property type="match status" value="1"/>
</dbReference>
<feature type="chain" id="PRO_5018165921" evidence="2">
    <location>
        <begin position="28"/>
        <end position="119"/>
    </location>
</feature>
<dbReference type="PROSITE" id="PS50222">
    <property type="entry name" value="EF_HAND_2"/>
    <property type="match status" value="2"/>
</dbReference>
<dbReference type="InterPro" id="IPR002048">
    <property type="entry name" value="EF_hand_dom"/>
</dbReference>
<accession>A0A3M2HI78</accession>
<protein>
    <submittedName>
        <fullName evidence="4">EF-hand domain-containing protein</fullName>
    </submittedName>
</protein>
<dbReference type="GO" id="GO:0005509">
    <property type="term" value="F:calcium ion binding"/>
    <property type="evidence" value="ECO:0007669"/>
    <property type="project" value="InterPro"/>
</dbReference>
<dbReference type="RefSeq" id="WP_122102397.1">
    <property type="nucleotide sequence ID" value="NZ_RFLY01000021.1"/>
</dbReference>
<feature type="region of interest" description="Disordered" evidence="1">
    <location>
        <begin position="70"/>
        <end position="96"/>
    </location>
</feature>
<evidence type="ECO:0000256" key="2">
    <source>
        <dbReference type="SAM" id="SignalP"/>
    </source>
</evidence>
<reference evidence="4 5" key="1">
    <citation type="submission" date="2018-10" db="EMBL/GenBank/DDBJ databases">
        <title>Proposal of Lysobacter pythonis sp. nov. isolated from royal pythons (Python regius).</title>
        <authorList>
            <person name="Hans-Juergen B."/>
            <person name="Huptas C."/>
            <person name="Sandra B."/>
            <person name="Igor L."/>
            <person name="Joachim S."/>
            <person name="Siegfried S."/>
            <person name="Mareike W."/>
            <person name="Peter K."/>
        </authorList>
    </citation>
    <scope>NUCLEOTIDE SEQUENCE [LARGE SCALE GENOMIC DNA]</scope>
    <source>
        <strain evidence="4 5">4284/11</strain>
    </source>
</reference>
<organism evidence="4 5">
    <name type="scientific">Solilutibacter pythonis</name>
    <dbReference type="NCBI Taxonomy" id="2483112"/>
    <lineage>
        <taxon>Bacteria</taxon>
        <taxon>Pseudomonadati</taxon>
        <taxon>Pseudomonadota</taxon>
        <taxon>Gammaproteobacteria</taxon>
        <taxon>Lysobacterales</taxon>
        <taxon>Lysobacteraceae</taxon>
        <taxon>Solilutibacter</taxon>
    </lineage>
</organism>
<dbReference type="OrthoDB" id="5703633at2"/>
<feature type="domain" description="EF-hand" evidence="3">
    <location>
        <begin position="28"/>
        <end position="63"/>
    </location>
</feature>
<proteinExistence type="predicted"/>
<feature type="signal peptide" evidence="2">
    <location>
        <begin position="1"/>
        <end position="27"/>
    </location>
</feature>
<evidence type="ECO:0000256" key="1">
    <source>
        <dbReference type="SAM" id="MobiDB-lite"/>
    </source>
</evidence>
<evidence type="ECO:0000313" key="4">
    <source>
        <dbReference type="EMBL" id="RMH88095.1"/>
    </source>
</evidence>
<dbReference type="PROSITE" id="PS00018">
    <property type="entry name" value="EF_HAND_1"/>
    <property type="match status" value="2"/>
</dbReference>
<feature type="domain" description="EF-hand" evidence="3">
    <location>
        <begin position="89"/>
        <end position="119"/>
    </location>
</feature>
<keyword evidence="5" id="KW-1185">Reference proteome</keyword>
<dbReference type="Gene3D" id="1.10.238.10">
    <property type="entry name" value="EF-hand"/>
    <property type="match status" value="1"/>
</dbReference>
<keyword evidence="2" id="KW-0732">Signal</keyword>